<comment type="similarity">
    <text evidence="1">Belongs to the C/M/P thioester hydrolase family.</text>
</comment>
<evidence type="ECO:0000256" key="3">
    <source>
        <dbReference type="ARBA" id="ARBA00022801"/>
    </source>
</evidence>
<evidence type="ECO:0000256" key="7">
    <source>
        <dbReference type="ARBA" id="ARBA00071120"/>
    </source>
</evidence>
<name>A0A1Y0IDZ4_9GAMM</name>
<gene>
    <name evidence="11" type="ORF">OLMES_4759</name>
</gene>
<comment type="subunit">
    <text evidence="2">Homotetramer.</text>
</comment>
<dbReference type="EMBL" id="CP021425">
    <property type="protein sequence ID" value="ARU58748.1"/>
    <property type="molecule type" value="Genomic_DNA"/>
</dbReference>
<keyword evidence="4" id="KW-0443">Lipid metabolism</keyword>
<evidence type="ECO:0000313" key="11">
    <source>
        <dbReference type="EMBL" id="ARU58748.1"/>
    </source>
</evidence>
<dbReference type="GO" id="GO:0006637">
    <property type="term" value="P:acyl-CoA metabolic process"/>
    <property type="evidence" value="ECO:0007669"/>
    <property type="project" value="InterPro"/>
</dbReference>
<dbReference type="GO" id="GO:0005829">
    <property type="term" value="C:cytosol"/>
    <property type="evidence" value="ECO:0007669"/>
    <property type="project" value="TreeGrafter"/>
</dbReference>
<evidence type="ECO:0000313" key="12">
    <source>
        <dbReference type="Proteomes" id="UP000196027"/>
    </source>
</evidence>
<dbReference type="GO" id="GO:0009062">
    <property type="term" value="P:fatty acid catabolic process"/>
    <property type="evidence" value="ECO:0007669"/>
    <property type="project" value="TreeGrafter"/>
</dbReference>
<dbReference type="InterPro" id="IPR025652">
    <property type="entry name" value="TesB_C"/>
</dbReference>
<protein>
    <recommendedName>
        <fullName evidence="7">Acyl-CoA thioesterase 2</fullName>
        <ecNumber evidence="5">3.1.2.20</ecNumber>
    </recommendedName>
    <alternativeName>
        <fullName evidence="8">Thioesterase II</fullName>
    </alternativeName>
</protein>
<dbReference type="OrthoDB" id="9781019at2"/>
<dbReference type="AlphaFoldDB" id="A0A1Y0IDZ4"/>
<dbReference type="CDD" id="cd03445">
    <property type="entry name" value="Thioesterase_II_repeat2"/>
    <property type="match status" value="1"/>
</dbReference>
<dbReference type="FunFam" id="2.40.160.210:FF:000001">
    <property type="entry name" value="Acyl-CoA thioesterase II"/>
    <property type="match status" value="1"/>
</dbReference>
<evidence type="ECO:0000256" key="1">
    <source>
        <dbReference type="ARBA" id="ARBA00006538"/>
    </source>
</evidence>
<dbReference type="GO" id="GO:0047617">
    <property type="term" value="F:fatty acyl-CoA hydrolase activity"/>
    <property type="evidence" value="ECO:0007669"/>
    <property type="project" value="UniProtKB-EC"/>
</dbReference>
<dbReference type="Gene3D" id="2.40.160.210">
    <property type="entry name" value="Acyl-CoA thioesterase, double hotdog domain"/>
    <property type="match status" value="1"/>
</dbReference>
<dbReference type="CDD" id="cd03444">
    <property type="entry name" value="Thioesterase_II_repeat1"/>
    <property type="match status" value="1"/>
</dbReference>
<evidence type="ECO:0000259" key="10">
    <source>
        <dbReference type="Pfam" id="PF13622"/>
    </source>
</evidence>
<dbReference type="InterPro" id="IPR003703">
    <property type="entry name" value="Acyl_CoA_thio"/>
</dbReference>
<dbReference type="Pfam" id="PF02551">
    <property type="entry name" value="Acyl_CoA_thio"/>
    <property type="match status" value="1"/>
</dbReference>
<dbReference type="InterPro" id="IPR042171">
    <property type="entry name" value="Acyl-CoA_hotdog"/>
</dbReference>
<dbReference type="Proteomes" id="UP000196027">
    <property type="component" value="Chromosome"/>
</dbReference>
<keyword evidence="3" id="KW-0378">Hydrolase</keyword>
<dbReference type="RefSeq" id="WP_087463490.1">
    <property type="nucleotide sequence ID" value="NZ_CP021425.1"/>
</dbReference>
<proteinExistence type="inferred from homology"/>
<evidence type="ECO:0000256" key="6">
    <source>
        <dbReference type="ARBA" id="ARBA00050943"/>
    </source>
</evidence>
<reference evidence="11 12" key="1">
    <citation type="submission" date="2017-05" db="EMBL/GenBank/DDBJ databases">
        <title>Genomic insights into alkan degradation activity of Oleiphilus messinensis.</title>
        <authorList>
            <person name="Kozyavkin S.A."/>
            <person name="Slesarev A.I."/>
            <person name="Golyshin P.N."/>
            <person name="Korzhenkov A."/>
            <person name="Golyshina O.N."/>
            <person name="Toshchakov S.V."/>
        </authorList>
    </citation>
    <scope>NUCLEOTIDE SEQUENCE [LARGE SCALE GENOMIC DNA]</scope>
    <source>
        <strain evidence="11 12">ME102</strain>
    </source>
</reference>
<dbReference type="Pfam" id="PF13622">
    <property type="entry name" value="4HBT_3"/>
    <property type="match status" value="1"/>
</dbReference>
<feature type="domain" description="Acyl-CoA thioesterase 2 C-terminal" evidence="9">
    <location>
        <begin position="149"/>
        <end position="278"/>
    </location>
</feature>
<comment type="catalytic activity">
    <reaction evidence="6">
        <text>a fatty acyl-CoA + H2O = a fatty acid + CoA + H(+)</text>
        <dbReference type="Rhea" id="RHEA:16781"/>
        <dbReference type="ChEBI" id="CHEBI:15377"/>
        <dbReference type="ChEBI" id="CHEBI:15378"/>
        <dbReference type="ChEBI" id="CHEBI:28868"/>
        <dbReference type="ChEBI" id="CHEBI:57287"/>
        <dbReference type="ChEBI" id="CHEBI:77636"/>
        <dbReference type="EC" id="3.1.2.20"/>
    </reaction>
    <physiologicalReaction direction="left-to-right" evidence="6">
        <dbReference type="Rhea" id="RHEA:16782"/>
    </physiologicalReaction>
</comment>
<evidence type="ECO:0000256" key="5">
    <source>
        <dbReference type="ARBA" id="ARBA00038894"/>
    </source>
</evidence>
<evidence type="ECO:0000256" key="4">
    <source>
        <dbReference type="ARBA" id="ARBA00023098"/>
    </source>
</evidence>
<feature type="domain" description="Acyl-CoA thioesterase-like N-terminal HotDog" evidence="10">
    <location>
        <begin position="33"/>
        <end position="108"/>
    </location>
</feature>
<dbReference type="PANTHER" id="PTHR11066">
    <property type="entry name" value="ACYL-COA THIOESTERASE"/>
    <property type="match status" value="1"/>
</dbReference>
<accession>A0A1Y0IDZ4</accession>
<keyword evidence="12" id="KW-1185">Reference proteome</keyword>
<evidence type="ECO:0000256" key="8">
    <source>
        <dbReference type="ARBA" id="ARBA00079653"/>
    </source>
</evidence>
<evidence type="ECO:0000256" key="2">
    <source>
        <dbReference type="ARBA" id="ARBA00011881"/>
    </source>
</evidence>
<dbReference type="InterPro" id="IPR049449">
    <property type="entry name" value="TesB_ACOT8-like_N"/>
</dbReference>
<dbReference type="PANTHER" id="PTHR11066:SF34">
    <property type="entry name" value="ACYL-COENZYME A THIOESTERASE 8"/>
    <property type="match status" value="1"/>
</dbReference>
<organism evidence="11 12">
    <name type="scientific">Oleiphilus messinensis</name>
    <dbReference type="NCBI Taxonomy" id="141451"/>
    <lineage>
        <taxon>Bacteria</taxon>
        <taxon>Pseudomonadati</taxon>
        <taxon>Pseudomonadota</taxon>
        <taxon>Gammaproteobacteria</taxon>
        <taxon>Oceanospirillales</taxon>
        <taxon>Oleiphilaceae</taxon>
        <taxon>Oleiphilus</taxon>
    </lineage>
</organism>
<dbReference type="InterPro" id="IPR029069">
    <property type="entry name" value="HotDog_dom_sf"/>
</dbReference>
<sequence length="285" mass="32739">MTEVLQKLIQLLDLEETRPDRFQGQSEDLGFKNVFGGQVLGQALMSACKTVEARSVHSLHGYFLRPGNPNEPIEYQVDRIRDGGSFTTRRVLALQAGKEIFTLNASFQVDEEGYSHQFEMPQTSEPDSLLSELEMRRKVVDFIPEKLREQATRDRPIEIRPVAPLNYFKPERREPFKQAWFRAVADLPDDDVLHRVLLAYASDFGLLGTSMLPHQVTYYTRSMQVASLDHAIWFHRPFRIDDWLLYDMDSPSASQGRGFNRGNIYNVKGELVASVCQEALIRKKT</sequence>
<dbReference type="SUPFAM" id="SSF54637">
    <property type="entry name" value="Thioesterase/thiol ester dehydrase-isomerase"/>
    <property type="match status" value="2"/>
</dbReference>
<dbReference type="EC" id="3.1.2.20" evidence="5"/>
<evidence type="ECO:0000259" key="9">
    <source>
        <dbReference type="Pfam" id="PF02551"/>
    </source>
</evidence>
<dbReference type="KEGG" id="ome:OLMES_4759"/>